<dbReference type="PROSITE" id="PS51257">
    <property type="entry name" value="PROKAR_LIPOPROTEIN"/>
    <property type="match status" value="1"/>
</dbReference>
<name>A0A1C4C8T8_9GAMM</name>
<proteinExistence type="predicted"/>
<organism evidence="1 2">
    <name type="scientific">Gilliamella intestini</name>
    <dbReference type="NCBI Taxonomy" id="1798183"/>
    <lineage>
        <taxon>Bacteria</taxon>
        <taxon>Pseudomonadati</taxon>
        <taxon>Pseudomonadota</taxon>
        <taxon>Gammaproteobacteria</taxon>
        <taxon>Orbales</taxon>
        <taxon>Orbaceae</taxon>
        <taxon>Gilliamella</taxon>
    </lineage>
</organism>
<sequence length="516" mass="60885">MKKYFNAVWLTLTIMLSGCDKNEIKLTEEVKAELEDQDKPICFYLGNVTFPYLKKDLSYPANERLEVWVNNELNRRLEIFSSLGLLEHSSDANNQTTTYQLAKLNSDTIFKKGSFCFGQLSLDHLVVKDNRNSVNPFAMVTYTIEQIPSWVNNDIFKQYFYARELDKNKLNYHVYYSYPSLINGQFPKKISSSIKLAKLVNGELIFDNEDSIKHSYFYSKEDDKWDRGHFTYAYYDKAKAAEIRYDFVKYNHVNNDWGIEPDPVLLAKEKPKPSANLARSTNLVVMYYYFDHALTQNRIKSAKGYIKDKLLDQYSKLLSEKNDFSFEMNFDENGLVSYFANVIKSYSYKQKRIITSSDDIKTERRNWKFYDYFAMSLPSQDQNYLNPFATNKYEETDVFDIFQADYNTKLVQTGGDLNKLRSVSVGYDDEEKILYFNNNMTFQYNNKNQLISRVIDNETYTMEYDKQGQLIKMKKYIGNKKKASLECQFSKHNQKGDWTVKECNDRKITTRTIEYY</sequence>
<dbReference type="RefSeq" id="WP_091124247.1">
    <property type="nucleotide sequence ID" value="NZ_FMBA01000032.1"/>
</dbReference>
<keyword evidence="2" id="KW-1185">Reference proteome</keyword>
<accession>A0A1C4C8T8</accession>
<evidence type="ECO:0000313" key="2">
    <source>
        <dbReference type="Proteomes" id="UP000199698"/>
    </source>
</evidence>
<dbReference type="Proteomes" id="UP000199698">
    <property type="component" value="Unassembled WGS sequence"/>
</dbReference>
<dbReference type="EMBL" id="FMBA01000032">
    <property type="protein sequence ID" value="SCC15511.1"/>
    <property type="molecule type" value="Genomic_DNA"/>
</dbReference>
<gene>
    <name evidence="1" type="ORF">GA0061080_103215</name>
</gene>
<dbReference type="AlphaFoldDB" id="A0A1C4C8T8"/>
<evidence type="ECO:0000313" key="1">
    <source>
        <dbReference type="EMBL" id="SCC15511.1"/>
    </source>
</evidence>
<dbReference type="OrthoDB" id="9803306at2"/>
<protein>
    <submittedName>
        <fullName evidence="1">YD repeat-containing protein</fullName>
    </submittedName>
</protein>
<reference evidence="2" key="1">
    <citation type="submission" date="2016-08" db="EMBL/GenBank/DDBJ databases">
        <authorList>
            <person name="Varghese N."/>
            <person name="Submissions Spin"/>
        </authorList>
    </citation>
    <scope>NUCLEOTIDE SEQUENCE [LARGE SCALE GENOMIC DNA]</scope>
    <source>
        <strain evidence="2">R-53144</strain>
    </source>
</reference>